<dbReference type="EMBL" id="KF900333">
    <property type="protein sequence ID" value="AIE91275.1"/>
    <property type="molecule type" value="Genomic_DNA"/>
</dbReference>
<evidence type="ECO:0000256" key="2">
    <source>
        <dbReference type="SAM" id="Phobius"/>
    </source>
</evidence>
<keyword evidence="2" id="KW-0812">Transmembrane</keyword>
<dbReference type="AlphaFoldDB" id="A0A075FIJ1"/>
<dbReference type="InterPro" id="IPR052348">
    <property type="entry name" value="Metallopeptidase_M50B"/>
</dbReference>
<feature type="compositionally biased region" description="Basic and acidic residues" evidence="1">
    <location>
        <begin position="1"/>
        <end position="20"/>
    </location>
</feature>
<accession>A0A075FIJ1</accession>
<feature type="transmembrane region" description="Helical" evidence="2">
    <location>
        <begin position="254"/>
        <end position="278"/>
    </location>
</feature>
<keyword evidence="2" id="KW-1133">Transmembrane helix</keyword>
<organism evidence="3">
    <name type="scientific">uncultured marine group II/III euryarchaeote AD1000_114_C07</name>
    <dbReference type="NCBI Taxonomy" id="1457719"/>
    <lineage>
        <taxon>Archaea</taxon>
        <taxon>Methanobacteriati</taxon>
        <taxon>Methanobacteriota</taxon>
        <taxon>environmental samples</taxon>
    </lineage>
</organism>
<feature type="transmembrane region" description="Helical" evidence="2">
    <location>
        <begin position="108"/>
        <end position="129"/>
    </location>
</feature>
<feature type="transmembrane region" description="Helical" evidence="2">
    <location>
        <begin position="190"/>
        <end position="210"/>
    </location>
</feature>
<feature type="transmembrane region" description="Helical" evidence="2">
    <location>
        <begin position="222"/>
        <end position="242"/>
    </location>
</feature>
<feature type="transmembrane region" description="Helical" evidence="2">
    <location>
        <begin position="77"/>
        <end position="101"/>
    </location>
</feature>
<dbReference type="PANTHER" id="PTHR35864:SF1">
    <property type="entry name" value="ZINC METALLOPROTEASE YWHC-RELATED"/>
    <property type="match status" value="1"/>
</dbReference>
<keyword evidence="2" id="KW-0472">Membrane</keyword>
<dbReference type="PANTHER" id="PTHR35864">
    <property type="entry name" value="ZINC METALLOPROTEASE MJ0611-RELATED"/>
    <property type="match status" value="1"/>
</dbReference>
<evidence type="ECO:0000313" key="3">
    <source>
        <dbReference type="EMBL" id="AIE91275.1"/>
    </source>
</evidence>
<proteinExistence type="predicted"/>
<evidence type="ECO:0000256" key="1">
    <source>
        <dbReference type="SAM" id="MobiDB-lite"/>
    </source>
</evidence>
<sequence>MARDPRASRLDDDPFAKIDDNQPTNKGTSQHIRVVIQPGQPNPFEPFLKGFFDVGGPRVVKHEGSFFHFSQHELKDLAISLAAFSLGLSFMFQGGILGGILSQNISSLLVTTILFFVLGLVAFGPAFIIHELAHKFVAKHYGCWAEFRADPRGLRTGVLIAFFIGFLFMAPGAVMVAGNVNRRQNGMISLAGPASNLCLWLLGLPVALMLISGEGVLSLAVYYWMVANAILGAFNMLPFGPLDGRKIKAWSEPVFWVFLTIFIGLVYLTIIPSGQALLLG</sequence>
<feature type="region of interest" description="Disordered" evidence="1">
    <location>
        <begin position="1"/>
        <end position="29"/>
    </location>
</feature>
<name>A0A075FIJ1_9EURY</name>
<feature type="transmembrane region" description="Helical" evidence="2">
    <location>
        <begin position="158"/>
        <end position="178"/>
    </location>
</feature>
<protein>
    <submittedName>
        <fullName evidence="3">Metallopeptidase</fullName>
    </submittedName>
</protein>
<reference evidence="3" key="1">
    <citation type="journal article" date="2014" name="Genome Biol. Evol.">
        <title>Pangenome evidence for extensive interdomain horizontal transfer affecting lineage core and shell genes in uncultured planktonic thaumarchaeota and euryarchaeota.</title>
        <authorList>
            <person name="Deschamps P."/>
            <person name="Zivanovic Y."/>
            <person name="Moreira D."/>
            <person name="Rodriguez-Valera F."/>
            <person name="Lopez-Garcia P."/>
        </authorList>
    </citation>
    <scope>NUCLEOTIDE SEQUENCE</scope>
</reference>